<protein>
    <submittedName>
        <fullName evidence="1">Uncharacterized protein</fullName>
    </submittedName>
</protein>
<sequence>MALINSPQFGPLVGRGAVAVDGMCGGRPPSVKLLQMETACGALMHELQVCPRSASDQDDADGLHSCSFLTFARQERSLRPRRHGRRL</sequence>
<reference evidence="1" key="3">
    <citation type="submission" date="2022-06" db="UniProtKB">
        <authorList>
            <consortium name="EnsemblPlants"/>
        </authorList>
    </citation>
    <scope>IDENTIFICATION</scope>
</reference>
<dbReference type="Proteomes" id="UP000015106">
    <property type="component" value="Chromosome 2"/>
</dbReference>
<evidence type="ECO:0000313" key="2">
    <source>
        <dbReference type="Proteomes" id="UP000015106"/>
    </source>
</evidence>
<proteinExistence type="predicted"/>
<reference evidence="1" key="2">
    <citation type="submission" date="2018-03" db="EMBL/GenBank/DDBJ databases">
        <title>The Triticum urartu genome reveals the dynamic nature of wheat genome evolution.</title>
        <authorList>
            <person name="Ling H."/>
            <person name="Ma B."/>
            <person name="Shi X."/>
            <person name="Liu H."/>
            <person name="Dong L."/>
            <person name="Sun H."/>
            <person name="Cao Y."/>
            <person name="Gao Q."/>
            <person name="Zheng S."/>
            <person name="Li Y."/>
            <person name="Yu Y."/>
            <person name="Du H."/>
            <person name="Qi M."/>
            <person name="Li Y."/>
            <person name="Yu H."/>
            <person name="Cui Y."/>
            <person name="Wang N."/>
            <person name="Chen C."/>
            <person name="Wu H."/>
            <person name="Zhao Y."/>
            <person name="Zhang J."/>
            <person name="Li Y."/>
            <person name="Zhou W."/>
            <person name="Zhang B."/>
            <person name="Hu W."/>
            <person name="Eijk M."/>
            <person name="Tang J."/>
            <person name="Witsenboer H."/>
            <person name="Zhao S."/>
            <person name="Li Z."/>
            <person name="Zhang A."/>
            <person name="Wang D."/>
            <person name="Liang C."/>
        </authorList>
    </citation>
    <scope>NUCLEOTIDE SEQUENCE [LARGE SCALE GENOMIC DNA]</scope>
    <source>
        <strain evidence="1">cv. G1812</strain>
    </source>
</reference>
<reference evidence="2" key="1">
    <citation type="journal article" date="2013" name="Nature">
        <title>Draft genome of the wheat A-genome progenitor Triticum urartu.</title>
        <authorList>
            <person name="Ling H.Q."/>
            <person name="Zhao S."/>
            <person name="Liu D."/>
            <person name="Wang J."/>
            <person name="Sun H."/>
            <person name="Zhang C."/>
            <person name="Fan H."/>
            <person name="Li D."/>
            <person name="Dong L."/>
            <person name="Tao Y."/>
            <person name="Gao C."/>
            <person name="Wu H."/>
            <person name="Li Y."/>
            <person name="Cui Y."/>
            <person name="Guo X."/>
            <person name="Zheng S."/>
            <person name="Wang B."/>
            <person name="Yu K."/>
            <person name="Liang Q."/>
            <person name="Yang W."/>
            <person name="Lou X."/>
            <person name="Chen J."/>
            <person name="Feng M."/>
            <person name="Jian J."/>
            <person name="Zhang X."/>
            <person name="Luo G."/>
            <person name="Jiang Y."/>
            <person name="Liu J."/>
            <person name="Wang Z."/>
            <person name="Sha Y."/>
            <person name="Zhang B."/>
            <person name="Wu H."/>
            <person name="Tang D."/>
            <person name="Shen Q."/>
            <person name="Xue P."/>
            <person name="Zou S."/>
            <person name="Wang X."/>
            <person name="Liu X."/>
            <person name="Wang F."/>
            <person name="Yang Y."/>
            <person name="An X."/>
            <person name="Dong Z."/>
            <person name="Zhang K."/>
            <person name="Zhang X."/>
            <person name="Luo M.C."/>
            <person name="Dvorak J."/>
            <person name="Tong Y."/>
            <person name="Wang J."/>
            <person name="Yang H."/>
            <person name="Li Z."/>
            <person name="Wang D."/>
            <person name="Zhang A."/>
            <person name="Wang J."/>
        </authorList>
    </citation>
    <scope>NUCLEOTIDE SEQUENCE</scope>
    <source>
        <strain evidence="2">cv. G1812</strain>
    </source>
</reference>
<keyword evidence="2" id="KW-1185">Reference proteome</keyword>
<dbReference type="EnsemblPlants" id="TuG1812G0200002318.01.T03">
    <property type="protein sequence ID" value="TuG1812G0200002318.01.T03"/>
    <property type="gene ID" value="TuG1812G0200002318.01"/>
</dbReference>
<dbReference type="Gramene" id="TuG1812G0200002318.01.T03">
    <property type="protein sequence ID" value="TuG1812G0200002318.01.T03"/>
    <property type="gene ID" value="TuG1812G0200002318.01"/>
</dbReference>
<accession>A0A8R7PCX2</accession>
<name>A0A8R7PCX2_TRIUA</name>
<evidence type="ECO:0000313" key="1">
    <source>
        <dbReference type="EnsemblPlants" id="TuG1812G0200002318.01.T03"/>
    </source>
</evidence>
<organism evidence="1 2">
    <name type="scientific">Triticum urartu</name>
    <name type="common">Red wild einkorn</name>
    <name type="synonym">Crithodium urartu</name>
    <dbReference type="NCBI Taxonomy" id="4572"/>
    <lineage>
        <taxon>Eukaryota</taxon>
        <taxon>Viridiplantae</taxon>
        <taxon>Streptophyta</taxon>
        <taxon>Embryophyta</taxon>
        <taxon>Tracheophyta</taxon>
        <taxon>Spermatophyta</taxon>
        <taxon>Magnoliopsida</taxon>
        <taxon>Liliopsida</taxon>
        <taxon>Poales</taxon>
        <taxon>Poaceae</taxon>
        <taxon>BOP clade</taxon>
        <taxon>Pooideae</taxon>
        <taxon>Triticodae</taxon>
        <taxon>Triticeae</taxon>
        <taxon>Triticinae</taxon>
        <taxon>Triticum</taxon>
    </lineage>
</organism>
<dbReference type="AlphaFoldDB" id="A0A8R7PCX2"/>